<dbReference type="PRINTS" id="PR00369">
    <property type="entry name" value="FLAVODOXIN"/>
</dbReference>
<protein>
    <recommendedName>
        <fullName evidence="4 10">Flavodoxin</fullName>
    </recommendedName>
</protein>
<dbReference type="GO" id="GO:0010181">
    <property type="term" value="F:FMN binding"/>
    <property type="evidence" value="ECO:0007669"/>
    <property type="project" value="UniProtKB-UniRule"/>
</dbReference>
<dbReference type="PROSITE" id="PS50902">
    <property type="entry name" value="FLAVODOXIN_LIKE"/>
    <property type="match status" value="1"/>
</dbReference>
<dbReference type="RefSeq" id="WP_008235558.1">
    <property type="nucleotide sequence ID" value="NZ_CAIY01000080.1"/>
</dbReference>
<name>M1WTJ4_9NOST</name>
<dbReference type="STRING" id="1165094.RINTHH_19990"/>
<comment type="caution">
    <text evidence="12">The sequence shown here is derived from an EMBL/GenBank/DDBJ whole genome shotgun (WGS) entry which is preliminary data.</text>
</comment>
<keyword evidence="13" id="KW-1185">Reference proteome</keyword>
<dbReference type="InterPro" id="IPR029039">
    <property type="entry name" value="Flavoprotein-like_sf"/>
</dbReference>
<dbReference type="PANTHER" id="PTHR42809">
    <property type="entry name" value="FLAVODOXIN 2"/>
    <property type="match status" value="1"/>
</dbReference>
<evidence type="ECO:0000256" key="7">
    <source>
        <dbReference type="ARBA" id="ARBA00022643"/>
    </source>
</evidence>
<evidence type="ECO:0000313" key="13">
    <source>
        <dbReference type="Proteomes" id="UP000053051"/>
    </source>
</evidence>
<dbReference type="SUPFAM" id="SSF52218">
    <property type="entry name" value="Flavoproteins"/>
    <property type="match status" value="1"/>
</dbReference>
<dbReference type="EMBL" id="CAIY01000080">
    <property type="protein sequence ID" value="CCH68154.1"/>
    <property type="molecule type" value="Genomic_DNA"/>
</dbReference>
<evidence type="ECO:0000256" key="6">
    <source>
        <dbReference type="ARBA" id="ARBA00022630"/>
    </source>
</evidence>
<dbReference type="PANTHER" id="PTHR42809:SF1">
    <property type="entry name" value="FLAVODOXIN 1"/>
    <property type="match status" value="1"/>
</dbReference>
<dbReference type="OrthoDB" id="9790745at2"/>
<evidence type="ECO:0000256" key="4">
    <source>
        <dbReference type="ARBA" id="ARBA00017869"/>
    </source>
</evidence>
<proteinExistence type="inferred from homology"/>
<dbReference type="Pfam" id="PF00258">
    <property type="entry name" value="Flavodoxin_1"/>
    <property type="match status" value="1"/>
</dbReference>
<keyword evidence="5 10" id="KW-0813">Transport</keyword>
<keyword evidence="8 10" id="KW-0249">Electron transport</keyword>
<evidence type="ECO:0000256" key="8">
    <source>
        <dbReference type="ARBA" id="ARBA00022982"/>
    </source>
</evidence>
<evidence type="ECO:0000256" key="5">
    <source>
        <dbReference type="ARBA" id="ARBA00022448"/>
    </source>
</evidence>
<evidence type="ECO:0000256" key="10">
    <source>
        <dbReference type="PIRNR" id="PIRNR038996"/>
    </source>
</evidence>
<dbReference type="InterPro" id="IPR010086">
    <property type="entry name" value="Flavodoxin_lc"/>
</dbReference>
<evidence type="ECO:0000256" key="2">
    <source>
        <dbReference type="ARBA" id="ARBA00003297"/>
    </source>
</evidence>
<keyword evidence="7 10" id="KW-0288">FMN</keyword>
<dbReference type="PIRSF" id="PIRSF038996">
    <property type="entry name" value="FldA"/>
    <property type="match status" value="1"/>
</dbReference>
<dbReference type="InterPro" id="IPR001226">
    <property type="entry name" value="Flavodoxin_CS"/>
</dbReference>
<reference evidence="13" key="2">
    <citation type="submission" date="2016-01" db="EMBL/GenBank/DDBJ databases">
        <title>Diatom-associated endosymboitic cyanobacterium lacks core nitrogen metabolism enzymes.</title>
        <authorList>
            <person name="Hilton J.A."/>
            <person name="Foster R.A."/>
            <person name="Tripp H.J."/>
            <person name="Carter B.J."/>
            <person name="Zehr J.P."/>
            <person name="Villareal T.A."/>
        </authorList>
    </citation>
    <scope>NUCLEOTIDE SEQUENCE [LARGE SCALE GENOMIC DNA]</scope>
    <source>
        <strain evidence="13">HH01</strain>
    </source>
</reference>
<dbReference type="Proteomes" id="UP000053051">
    <property type="component" value="Unassembled WGS sequence"/>
</dbReference>
<dbReference type="InterPro" id="IPR008254">
    <property type="entry name" value="Flavodoxin/NO_synth"/>
</dbReference>
<evidence type="ECO:0000256" key="3">
    <source>
        <dbReference type="ARBA" id="ARBA00005267"/>
    </source>
</evidence>
<comment type="cofactor">
    <cofactor evidence="1 10">
        <name>FMN</name>
        <dbReference type="ChEBI" id="CHEBI:58210"/>
    </cofactor>
</comment>
<keyword evidence="9" id="KW-0535">Nitrogen fixation</keyword>
<keyword evidence="6 10" id="KW-0285">Flavoprotein</keyword>
<comment type="similarity">
    <text evidence="3 10">Belongs to the flavodoxin family.</text>
</comment>
<dbReference type="InterPro" id="IPR001094">
    <property type="entry name" value="Flavdoxin-like"/>
</dbReference>
<dbReference type="NCBIfam" id="TIGR01752">
    <property type="entry name" value="flav_long"/>
    <property type="match status" value="1"/>
</dbReference>
<evidence type="ECO:0000256" key="1">
    <source>
        <dbReference type="ARBA" id="ARBA00001917"/>
    </source>
</evidence>
<dbReference type="Gene3D" id="3.40.50.360">
    <property type="match status" value="1"/>
</dbReference>
<dbReference type="PROSITE" id="PS00201">
    <property type="entry name" value="FLAVODOXIN"/>
    <property type="match status" value="1"/>
</dbReference>
<accession>M1WTJ4</accession>
<evidence type="ECO:0000259" key="11">
    <source>
        <dbReference type="PROSITE" id="PS50902"/>
    </source>
</evidence>
<feature type="domain" description="Flavodoxin-like" evidence="11">
    <location>
        <begin position="5"/>
        <end position="169"/>
    </location>
</feature>
<dbReference type="InterPro" id="IPR050619">
    <property type="entry name" value="Flavodoxin"/>
</dbReference>
<gene>
    <name evidence="12" type="ORF">RINTHH_19990</name>
</gene>
<comment type="function">
    <text evidence="2 10">Low-potential electron donor to a number of redox enzymes.</text>
</comment>
<sequence length="180" mass="20263">MAGEIAIFYGSTSGITESIAMKIHKYFGEEVCDIYSMEEDFTNVSEMLEYDFLLFGCSTWGSGEVQNDWRDPLFDISIEKPDFTGKTIALFGAGDYVTHGEQFVSALGTLYDQFKKLGATLVGRFPIEGYTYEYSFAVRDGEFVGLPIDEVNESNKTDDRIAMWLNVLKPHMPNMLMGTD</sequence>
<reference evidence="12 13" key="1">
    <citation type="submission" date="2012-05" db="EMBL/GenBank/DDBJ databases">
        <authorList>
            <person name="Hilton J."/>
        </authorList>
    </citation>
    <scope>NUCLEOTIDE SEQUENCE [LARGE SCALE GENOMIC DNA]</scope>
    <source>
        <strain evidence="12 13">HH01</strain>
    </source>
</reference>
<evidence type="ECO:0000256" key="9">
    <source>
        <dbReference type="ARBA" id="ARBA00023231"/>
    </source>
</evidence>
<dbReference type="AlphaFoldDB" id="M1WTJ4"/>
<dbReference type="GO" id="GO:0009055">
    <property type="term" value="F:electron transfer activity"/>
    <property type="evidence" value="ECO:0007669"/>
    <property type="project" value="UniProtKB-UniRule"/>
</dbReference>
<evidence type="ECO:0000313" key="12">
    <source>
        <dbReference type="EMBL" id="CCH68154.1"/>
    </source>
</evidence>
<organism evidence="12 13">
    <name type="scientific">Richelia intracellularis HH01</name>
    <dbReference type="NCBI Taxonomy" id="1165094"/>
    <lineage>
        <taxon>Bacteria</taxon>
        <taxon>Bacillati</taxon>
        <taxon>Cyanobacteriota</taxon>
        <taxon>Cyanophyceae</taxon>
        <taxon>Nostocales</taxon>
        <taxon>Nostocaceae</taxon>
        <taxon>Richelia</taxon>
    </lineage>
</organism>